<feature type="region of interest" description="Disordered" evidence="2">
    <location>
        <begin position="1"/>
        <end position="21"/>
    </location>
</feature>
<sequence>MFSTIRRPRRPGSSSSDPQLDLARMRTQLLRTASVRRTQLLELRPIQPGDTVALQHRASVRRILGDIHAALDRMDSGAYGRCTRCGSAMAPELLTSRPWVARCEPCTPRTS</sequence>
<accession>A0ABP8WE23</accession>
<keyword evidence="4" id="KW-1185">Reference proteome</keyword>
<reference evidence="4" key="1">
    <citation type="journal article" date="2019" name="Int. J. Syst. Evol. Microbiol.">
        <title>The Global Catalogue of Microorganisms (GCM) 10K type strain sequencing project: providing services to taxonomists for standard genome sequencing and annotation.</title>
        <authorList>
            <consortium name="The Broad Institute Genomics Platform"/>
            <consortium name="The Broad Institute Genome Sequencing Center for Infectious Disease"/>
            <person name="Wu L."/>
            <person name="Ma J."/>
        </authorList>
    </citation>
    <scope>NUCLEOTIDE SEQUENCE [LARGE SCALE GENOMIC DNA]</scope>
    <source>
        <strain evidence="4">JCM 18127</strain>
    </source>
</reference>
<evidence type="ECO:0000313" key="4">
    <source>
        <dbReference type="Proteomes" id="UP001500621"/>
    </source>
</evidence>
<evidence type="ECO:0000256" key="1">
    <source>
        <dbReference type="PROSITE-ProRule" id="PRU00510"/>
    </source>
</evidence>
<dbReference type="Gene3D" id="1.20.120.910">
    <property type="entry name" value="DksA, coiled-coil domain"/>
    <property type="match status" value="1"/>
</dbReference>
<feature type="compositionally biased region" description="Basic residues" evidence="2">
    <location>
        <begin position="1"/>
        <end position="10"/>
    </location>
</feature>
<evidence type="ECO:0008006" key="5">
    <source>
        <dbReference type="Google" id="ProtNLM"/>
    </source>
</evidence>
<dbReference type="EMBL" id="BAABIM010000002">
    <property type="protein sequence ID" value="GAA4687068.1"/>
    <property type="molecule type" value="Genomic_DNA"/>
</dbReference>
<evidence type="ECO:0000313" key="3">
    <source>
        <dbReference type="EMBL" id="GAA4687068.1"/>
    </source>
</evidence>
<organism evidence="3 4">
    <name type="scientific">Nocardioides nanhaiensis</name>
    <dbReference type="NCBI Taxonomy" id="1476871"/>
    <lineage>
        <taxon>Bacteria</taxon>
        <taxon>Bacillati</taxon>
        <taxon>Actinomycetota</taxon>
        <taxon>Actinomycetes</taxon>
        <taxon>Propionibacteriales</taxon>
        <taxon>Nocardioidaceae</taxon>
        <taxon>Nocardioides</taxon>
    </lineage>
</organism>
<protein>
    <recommendedName>
        <fullName evidence="5">DksA C4-type domain-containing protein</fullName>
    </recommendedName>
</protein>
<proteinExistence type="predicted"/>
<evidence type="ECO:0000256" key="2">
    <source>
        <dbReference type="SAM" id="MobiDB-lite"/>
    </source>
</evidence>
<feature type="zinc finger region" description="dksA C4-type" evidence="1">
    <location>
        <begin position="82"/>
        <end position="106"/>
    </location>
</feature>
<dbReference type="Proteomes" id="UP001500621">
    <property type="component" value="Unassembled WGS sequence"/>
</dbReference>
<comment type="caution">
    <text evidence="3">The sequence shown here is derived from an EMBL/GenBank/DDBJ whole genome shotgun (WGS) entry which is preliminary data.</text>
</comment>
<dbReference type="PROSITE" id="PS51128">
    <property type="entry name" value="ZF_DKSA_2"/>
    <property type="match status" value="1"/>
</dbReference>
<gene>
    <name evidence="3" type="ORF">GCM10023226_26080</name>
</gene>
<name>A0ABP8WE23_9ACTN</name>